<dbReference type="RefSeq" id="WP_331207916.1">
    <property type="nucleotide sequence ID" value="NZ_JAZGQL010000008.1"/>
</dbReference>
<feature type="transmembrane region" description="Helical" evidence="1">
    <location>
        <begin position="54"/>
        <end position="72"/>
    </location>
</feature>
<feature type="transmembrane region" description="Helical" evidence="1">
    <location>
        <begin position="184"/>
        <end position="206"/>
    </location>
</feature>
<dbReference type="EMBL" id="JAZGQL010000008">
    <property type="protein sequence ID" value="MEE6307612.1"/>
    <property type="molecule type" value="Genomic_DNA"/>
</dbReference>
<feature type="transmembrane region" description="Helical" evidence="1">
    <location>
        <begin position="20"/>
        <end position="42"/>
    </location>
</feature>
<accession>A0ABU7SCE7</accession>
<evidence type="ECO:0000256" key="2">
    <source>
        <dbReference type="SAM" id="MobiDB-lite"/>
    </source>
</evidence>
<feature type="transmembrane region" description="Helical" evidence="1">
    <location>
        <begin position="123"/>
        <end position="141"/>
    </location>
</feature>
<feature type="transmembrane region" description="Helical" evidence="1">
    <location>
        <begin position="153"/>
        <end position="177"/>
    </location>
</feature>
<dbReference type="Pfam" id="PF03707">
    <property type="entry name" value="MHYT"/>
    <property type="match status" value="3"/>
</dbReference>
<dbReference type="PANTHER" id="PTHR35152:SF1">
    <property type="entry name" value="DOMAIN SIGNALLING PROTEIN, PUTATIVE (AFU_ORTHOLOGUE AFUA_5G11310)-RELATED"/>
    <property type="match status" value="1"/>
</dbReference>
<evidence type="ECO:0000256" key="1">
    <source>
        <dbReference type="PROSITE-ProRule" id="PRU00244"/>
    </source>
</evidence>
<reference evidence="4 5" key="1">
    <citation type="submission" date="2024-01" db="EMBL/GenBank/DDBJ databases">
        <title>Genome insights into Plantactinospora veratri sp. nov.</title>
        <authorList>
            <person name="Wang L."/>
        </authorList>
    </citation>
    <scope>NUCLEOTIDE SEQUENCE [LARGE SCALE GENOMIC DNA]</scope>
    <source>
        <strain evidence="4 5">NEAU-FHS4</strain>
    </source>
</reference>
<dbReference type="PANTHER" id="PTHR35152">
    <property type="entry name" value="DOMAIN SIGNALLING PROTEIN, PUTATIVE (AFU_ORTHOLOGUE AFUA_5G11310)-RELATED"/>
    <property type="match status" value="1"/>
</dbReference>
<protein>
    <submittedName>
        <fullName evidence="4">MHYT domain-containing protein</fullName>
    </submittedName>
</protein>
<feature type="compositionally biased region" description="Basic and acidic residues" evidence="2">
    <location>
        <begin position="270"/>
        <end position="288"/>
    </location>
</feature>
<comment type="caution">
    <text evidence="4">The sequence shown here is derived from an EMBL/GenBank/DDBJ whole genome shotgun (WGS) entry which is preliminary data.</text>
</comment>
<keyword evidence="1" id="KW-0472">Membrane</keyword>
<feature type="domain" description="MHYT" evidence="3">
    <location>
        <begin position="18"/>
        <end position="210"/>
    </location>
</feature>
<evidence type="ECO:0000259" key="3">
    <source>
        <dbReference type="PROSITE" id="PS50924"/>
    </source>
</evidence>
<feature type="transmembrane region" description="Helical" evidence="1">
    <location>
        <begin position="226"/>
        <end position="246"/>
    </location>
</feature>
<dbReference type="Proteomes" id="UP001339911">
    <property type="component" value="Unassembled WGS sequence"/>
</dbReference>
<feature type="region of interest" description="Disordered" evidence="2">
    <location>
        <begin position="270"/>
        <end position="306"/>
    </location>
</feature>
<keyword evidence="1" id="KW-0812">Transmembrane</keyword>
<dbReference type="PROSITE" id="PS50924">
    <property type="entry name" value="MHYT"/>
    <property type="match status" value="1"/>
</dbReference>
<name>A0ABU7SCE7_9ACTN</name>
<keyword evidence="1" id="KW-1133">Transmembrane helix</keyword>
<evidence type="ECO:0000313" key="5">
    <source>
        <dbReference type="Proteomes" id="UP001339911"/>
    </source>
</evidence>
<gene>
    <name evidence="4" type="ORF">V1634_12335</name>
</gene>
<feature type="transmembrane region" description="Helical" evidence="1">
    <location>
        <begin position="92"/>
        <end position="116"/>
    </location>
</feature>
<dbReference type="InterPro" id="IPR005330">
    <property type="entry name" value="MHYT_dom"/>
</dbReference>
<proteinExistence type="predicted"/>
<keyword evidence="5" id="KW-1185">Reference proteome</keyword>
<evidence type="ECO:0000313" key="4">
    <source>
        <dbReference type="EMBL" id="MEE6307612.1"/>
    </source>
</evidence>
<organism evidence="4 5">
    <name type="scientific">Plantactinospora veratri</name>
    <dbReference type="NCBI Taxonomy" id="1436122"/>
    <lineage>
        <taxon>Bacteria</taxon>
        <taxon>Bacillati</taxon>
        <taxon>Actinomycetota</taxon>
        <taxon>Actinomycetes</taxon>
        <taxon>Micromonosporales</taxon>
        <taxon>Micromonosporaceae</taxon>
        <taxon>Plantactinospora</taxon>
    </lineage>
</organism>
<sequence>MRRREEITDMGTIDHFQYGWVTPALSYGLSVLGSFLGLLCAVRVREARTTGRRVWWLLLAAWAIGGTGIWTMHFTAMLGFSVTGTPIRFDVVVTVASALVAVLTVGIGLVVAVFAGRVSWPRIMLGGLLAGLGVASMHYMGMSGMRMRGRMDYQMSLVAASVLIAVVAATAALWLAVNVRGTRAVTGAAFVMGFAVTGMHYTGMAAMSVHPQPAAPAPTGASGASLLLPIMLIVIFVAFVLFYALLATPTEADRAASAYLADRAAERLEADRAAERRAEERAAERGAERSAPSTGPGRRFQTRQPF</sequence>